<comment type="caution">
    <text evidence="1">The sequence shown here is derived from an EMBL/GenBank/DDBJ whole genome shotgun (WGS) entry which is preliminary data.</text>
</comment>
<protein>
    <recommendedName>
        <fullName evidence="3">Methyltransferase</fullName>
    </recommendedName>
</protein>
<keyword evidence="2" id="KW-1185">Reference proteome</keyword>
<evidence type="ECO:0000313" key="2">
    <source>
        <dbReference type="Proteomes" id="UP000588017"/>
    </source>
</evidence>
<dbReference type="GO" id="GO:0032259">
    <property type="term" value="P:methylation"/>
    <property type="evidence" value="ECO:0007669"/>
    <property type="project" value="InterPro"/>
</dbReference>
<dbReference type="GO" id="GO:0003676">
    <property type="term" value="F:nucleic acid binding"/>
    <property type="evidence" value="ECO:0007669"/>
    <property type="project" value="InterPro"/>
</dbReference>
<dbReference type="PROSITE" id="PS00092">
    <property type="entry name" value="N6_MTASE"/>
    <property type="match status" value="1"/>
</dbReference>
<dbReference type="Gene3D" id="3.40.50.150">
    <property type="entry name" value="Vaccinia Virus protein VP39"/>
    <property type="match status" value="1"/>
</dbReference>
<proteinExistence type="predicted"/>
<dbReference type="Proteomes" id="UP000588017">
    <property type="component" value="Unassembled WGS sequence"/>
</dbReference>
<organism evidence="1 2">
    <name type="scientific">Chelatococcus composti</name>
    <dbReference type="NCBI Taxonomy" id="1743235"/>
    <lineage>
        <taxon>Bacteria</taxon>
        <taxon>Pseudomonadati</taxon>
        <taxon>Pseudomonadota</taxon>
        <taxon>Alphaproteobacteria</taxon>
        <taxon>Hyphomicrobiales</taxon>
        <taxon>Chelatococcaceae</taxon>
        <taxon>Chelatococcus</taxon>
    </lineage>
</organism>
<name>A0A841KAE0_9HYPH</name>
<evidence type="ECO:0008006" key="3">
    <source>
        <dbReference type="Google" id="ProtNLM"/>
    </source>
</evidence>
<dbReference type="InterPro" id="IPR002052">
    <property type="entry name" value="DNA_methylase_N6_adenine_CS"/>
</dbReference>
<dbReference type="SUPFAM" id="SSF53335">
    <property type="entry name" value="S-adenosyl-L-methionine-dependent methyltransferases"/>
    <property type="match status" value="1"/>
</dbReference>
<dbReference type="RefSeq" id="WP_183335834.1">
    <property type="nucleotide sequence ID" value="NZ_BMHX01000007.1"/>
</dbReference>
<evidence type="ECO:0000313" key="1">
    <source>
        <dbReference type="EMBL" id="MBB6169467.1"/>
    </source>
</evidence>
<dbReference type="GO" id="GO:0008168">
    <property type="term" value="F:methyltransferase activity"/>
    <property type="evidence" value="ECO:0007669"/>
    <property type="project" value="InterPro"/>
</dbReference>
<accession>A0A841KAE0</accession>
<dbReference type="InterPro" id="IPR029063">
    <property type="entry name" value="SAM-dependent_MTases_sf"/>
</dbReference>
<reference evidence="1 2" key="1">
    <citation type="submission" date="2020-08" db="EMBL/GenBank/DDBJ databases">
        <title>Genomic Encyclopedia of Type Strains, Phase IV (KMG-IV): sequencing the most valuable type-strain genomes for metagenomic binning, comparative biology and taxonomic classification.</title>
        <authorList>
            <person name="Goeker M."/>
        </authorList>
    </citation>
    <scope>NUCLEOTIDE SEQUENCE [LARGE SCALE GENOMIC DNA]</scope>
    <source>
        <strain evidence="1 2">DSM 101465</strain>
    </source>
</reference>
<dbReference type="EMBL" id="JACHEH010000007">
    <property type="protein sequence ID" value="MBB6169467.1"/>
    <property type="molecule type" value="Genomic_DNA"/>
</dbReference>
<gene>
    <name evidence="1" type="ORF">HNQ73_003109</name>
</gene>
<dbReference type="AlphaFoldDB" id="A0A841KAE0"/>
<sequence>MRQGADRHALAERKDDLYETPPEATRALLRVQPLPPRIWEPCAGRGAIARELAAAGHEVVAFDLVPHPGADPGIVTPVDFLLERQAPEGCDCIVTNPPYKLADAFIRHGLTLVPTVIVLLRLMAIEGAGRSDLIDRHLVRVWAGIERLPAMHREGWTGNRLRGAGAPFAWFVFSAKPRPAGSPVELMRMSWREP</sequence>